<dbReference type="OrthoDB" id="2423701at2759"/>
<gene>
    <name evidence="6" type="ORF">COCSUDRAFT_29046</name>
</gene>
<feature type="domain" description="STI1" evidence="5">
    <location>
        <begin position="3"/>
        <end position="42"/>
    </location>
</feature>
<dbReference type="KEGG" id="csl:COCSUDRAFT_29046"/>
<dbReference type="InterPro" id="IPR041243">
    <property type="entry name" value="STI1/HOP_DP"/>
</dbReference>
<comment type="caution">
    <text evidence="6">The sequence shown here is derived from an EMBL/GenBank/DDBJ whole genome shotgun (WGS) entry which is preliminary data.</text>
</comment>
<dbReference type="GeneID" id="17040974"/>
<accession>I0YX67</accession>
<dbReference type="Proteomes" id="UP000007264">
    <property type="component" value="Unassembled WGS sequence"/>
</dbReference>
<dbReference type="SMART" id="SM00727">
    <property type="entry name" value="STI1"/>
    <property type="match status" value="1"/>
</dbReference>
<reference evidence="6 7" key="1">
    <citation type="journal article" date="2012" name="Genome Biol.">
        <title>The genome of the polar eukaryotic microalga coccomyxa subellipsoidea reveals traits of cold adaptation.</title>
        <authorList>
            <person name="Blanc G."/>
            <person name="Agarkova I."/>
            <person name="Grimwood J."/>
            <person name="Kuo A."/>
            <person name="Brueggeman A."/>
            <person name="Dunigan D."/>
            <person name="Gurnon J."/>
            <person name="Ladunga I."/>
            <person name="Lindquist E."/>
            <person name="Lucas S."/>
            <person name="Pangilinan J."/>
            <person name="Proschold T."/>
            <person name="Salamov A."/>
            <person name="Schmutz J."/>
            <person name="Weeks D."/>
            <person name="Yamada T."/>
            <person name="Claverie J.M."/>
            <person name="Grigoriev I."/>
            <person name="Van Etten J."/>
            <person name="Lomsadze A."/>
            <person name="Borodovsky M."/>
        </authorList>
    </citation>
    <scope>NUCLEOTIDE SEQUENCE [LARGE SCALE GENOMIC DNA]</scope>
    <source>
        <strain evidence="6 7">C-169</strain>
    </source>
</reference>
<evidence type="ECO:0000256" key="2">
    <source>
        <dbReference type="ARBA" id="ARBA00022490"/>
    </source>
</evidence>
<evidence type="ECO:0000313" key="7">
    <source>
        <dbReference type="Proteomes" id="UP000007264"/>
    </source>
</evidence>
<evidence type="ECO:0000256" key="3">
    <source>
        <dbReference type="ARBA" id="ARBA00022737"/>
    </source>
</evidence>
<sequence>MADPAIQAILTDPVMRQVLQDFQENPAAAQKHTRQPQIMEKLQKLVNAGIVRMA</sequence>
<name>I0YX67_COCSC</name>
<dbReference type="STRING" id="574566.I0YX67"/>
<keyword evidence="4" id="KW-0802">TPR repeat</keyword>
<dbReference type="RefSeq" id="XP_005647530.1">
    <property type="nucleotide sequence ID" value="XM_005647473.1"/>
</dbReference>
<evidence type="ECO:0000259" key="5">
    <source>
        <dbReference type="SMART" id="SM00727"/>
    </source>
</evidence>
<keyword evidence="7" id="KW-1185">Reference proteome</keyword>
<keyword evidence="3" id="KW-0677">Repeat</keyword>
<organism evidence="6 7">
    <name type="scientific">Coccomyxa subellipsoidea (strain C-169)</name>
    <name type="common">Green microalga</name>
    <dbReference type="NCBI Taxonomy" id="574566"/>
    <lineage>
        <taxon>Eukaryota</taxon>
        <taxon>Viridiplantae</taxon>
        <taxon>Chlorophyta</taxon>
        <taxon>core chlorophytes</taxon>
        <taxon>Trebouxiophyceae</taxon>
        <taxon>Trebouxiophyceae incertae sedis</taxon>
        <taxon>Coccomyxaceae</taxon>
        <taxon>Coccomyxa</taxon>
        <taxon>Coccomyxa subellipsoidea</taxon>
    </lineage>
</organism>
<dbReference type="Pfam" id="PF17830">
    <property type="entry name" value="STI1-HOP_DP"/>
    <property type="match status" value="1"/>
</dbReference>
<protein>
    <recommendedName>
        <fullName evidence="5">STI1 domain-containing protein</fullName>
    </recommendedName>
</protein>
<dbReference type="Gene3D" id="1.10.260.100">
    <property type="match status" value="1"/>
</dbReference>
<dbReference type="EMBL" id="AGSI01000008">
    <property type="protein sequence ID" value="EIE22986.1"/>
    <property type="molecule type" value="Genomic_DNA"/>
</dbReference>
<keyword evidence="2" id="KW-0963">Cytoplasm</keyword>
<dbReference type="FunFam" id="1.10.260.100:FF:000002">
    <property type="entry name" value="Stress-induced-phosphoprotein 1 (Hsp70/Hsp90-organizing)"/>
    <property type="match status" value="1"/>
</dbReference>
<evidence type="ECO:0000256" key="1">
    <source>
        <dbReference type="ARBA" id="ARBA00004496"/>
    </source>
</evidence>
<comment type="subcellular location">
    <subcellularLocation>
        <location evidence="1">Cytoplasm</location>
    </subcellularLocation>
</comment>
<dbReference type="InterPro" id="IPR006636">
    <property type="entry name" value="STI1_HS-bd"/>
</dbReference>
<evidence type="ECO:0000313" key="6">
    <source>
        <dbReference type="EMBL" id="EIE22986.1"/>
    </source>
</evidence>
<proteinExistence type="predicted"/>
<dbReference type="AlphaFoldDB" id="I0YX67"/>
<evidence type="ECO:0000256" key="4">
    <source>
        <dbReference type="ARBA" id="ARBA00022803"/>
    </source>
</evidence>
<dbReference type="eggNOG" id="KOG0548">
    <property type="taxonomic scope" value="Eukaryota"/>
</dbReference>
<dbReference type="GO" id="GO:0005737">
    <property type="term" value="C:cytoplasm"/>
    <property type="evidence" value="ECO:0007669"/>
    <property type="project" value="UniProtKB-SubCell"/>
</dbReference>